<evidence type="ECO:0000259" key="2">
    <source>
        <dbReference type="PROSITE" id="PS50119"/>
    </source>
</evidence>
<feature type="domain" description="B box-type" evidence="2">
    <location>
        <begin position="11"/>
        <end position="56"/>
    </location>
</feature>
<dbReference type="RefSeq" id="XP_022328000.1">
    <property type="nucleotide sequence ID" value="XM_022472292.1"/>
</dbReference>
<dbReference type="KEGG" id="cvn:111127213"/>
<dbReference type="PANTHER" id="PTHR25462:SF296">
    <property type="entry name" value="MEIOTIC P26, ISOFORM F"/>
    <property type="match status" value="1"/>
</dbReference>
<dbReference type="Proteomes" id="UP000694844">
    <property type="component" value="Chromosome 3"/>
</dbReference>
<dbReference type="Gene3D" id="3.30.160.60">
    <property type="entry name" value="Classic Zinc Finger"/>
    <property type="match status" value="1"/>
</dbReference>
<dbReference type="PROSITE" id="PS50119">
    <property type="entry name" value="ZF_BBOX"/>
    <property type="match status" value="2"/>
</dbReference>
<dbReference type="GO" id="GO:0008270">
    <property type="term" value="F:zinc ion binding"/>
    <property type="evidence" value="ECO:0007669"/>
    <property type="project" value="UniProtKB-KW"/>
</dbReference>
<dbReference type="AlphaFoldDB" id="A0A8B8DJV3"/>
<keyword evidence="1" id="KW-0479">Metal-binding</keyword>
<accession>A0A8B8DJV3</accession>
<keyword evidence="1" id="KW-0863">Zinc-finger</keyword>
<dbReference type="SUPFAM" id="SSF57845">
    <property type="entry name" value="B-box zinc-binding domain"/>
    <property type="match status" value="1"/>
</dbReference>
<dbReference type="OrthoDB" id="10039644at2759"/>
<evidence type="ECO:0000313" key="4">
    <source>
        <dbReference type="RefSeq" id="XP_022328000.1"/>
    </source>
</evidence>
<reference evidence="4" key="1">
    <citation type="submission" date="2025-08" db="UniProtKB">
        <authorList>
            <consortium name="RefSeq"/>
        </authorList>
    </citation>
    <scope>IDENTIFICATION</scope>
    <source>
        <tissue evidence="4">Whole sample</tissue>
    </source>
</reference>
<dbReference type="SMART" id="SM00336">
    <property type="entry name" value="BBOX"/>
    <property type="match status" value="2"/>
</dbReference>
<dbReference type="InterPro" id="IPR047153">
    <property type="entry name" value="TRIM45/56/19-like"/>
</dbReference>
<dbReference type="SUPFAM" id="SSF63825">
    <property type="entry name" value="YWTD domain"/>
    <property type="match status" value="1"/>
</dbReference>
<dbReference type="InterPro" id="IPR011042">
    <property type="entry name" value="6-blade_b-propeller_TolB-like"/>
</dbReference>
<keyword evidence="1" id="KW-0862">Zinc</keyword>
<gene>
    <name evidence="4" type="primary">LOC111127213</name>
</gene>
<feature type="domain" description="B box-type" evidence="2">
    <location>
        <begin position="62"/>
        <end position="103"/>
    </location>
</feature>
<dbReference type="Gene3D" id="2.120.10.30">
    <property type="entry name" value="TolB, C-terminal domain"/>
    <property type="match status" value="1"/>
</dbReference>
<dbReference type="PANTHER" id="PTHR25462">
    <property type="entry name" value="BONUS, ISOFORM C-RELATED"/>
    <property type="match status" value="1"/>
</dbReference>
<dbReference type="GeneID" id="111127213"/>
<proteinExistence type="predicted"/>
<keyword evidence="3" id="KW-1185">Reference proteome</keyword>
<dbReference type="CDD" id="cd19756">
    <property type="entry name" value="Bbox2"/>
    <property type="match status" value="1"/>
</dbReference>
<name>A0A8B8DJV3_CRAVI</name>
<sequence length="555" mass="63620">MIASQETTPCQEVVNCSLCQMPVSFFCRRCRIKLCDSCIPGHLRVKSKFGHDVVDIGSKDEDDSCFCDAHPQYKCSAYCKTCDVVICIFCVSIRHKLHEIIELFSNVELFKRFSREKDRLQSFKNEIEPVLNHTNKLLSSCSSIYQKRKDEVSARGEEWHKQVEKTVKKLHQVLDDFKKGNKRALQKQKKELEDMIGKINEICKTATKLQRSNDVQEMQAFWPVLEEQDTIEEIRQYTFPSFNECQIDENYLQTYFGYIDNIPEQNVVVTKRKLDCDVASDKKIIEVPTVSCVIDSGFPSDERYNARLYDMVVTEDKKVWMGGQSRELKLFDLQGHLHRTVTITCTGNYICLYNKQVVLSDNLNKAVKRVSDDETLSTLFETKDWNPFGITDTSSGDLLLCLRKDDQSKVVRYNSTGTVLQEIQYDSQCQPLYQLAWYITENVNGDVIVTDLKKNLVIAVDRLGMYRYSYGGKMRVLGVSKNIDVCSVASDSIGHVIITDFQGDKIHMLSQDGNFLRYIIPHGMEIKFPRALCIFDNDKIIVGECISGLAKSSSS</sequence>
<dbReference type="GO" id="GO:0061630">
    <property type="term" value="F:ubiquitin protein ligase activity"/>
    <property type="evidence" value="ECO:0007669"/>
    <property type="project" value="TreeGrafter"/>
</dbReference>
<evidence type="ECO:0000256" key="1">
    <source>
        <dbReference type="PROSITE-ProRule" id="PRU00024"/>
    </source>
</evidence>
<evidence type="ECO:0000313" key="3">
    <source>
        <dbReference type="Proteomes" id="UP000694844"/>
    </source>
</evidence>
<protein>
    <submittedName>
        <fullName evidence="4">Uncharacterized protein LOC111127213</fullName>
    </submittedName>
</protein>
<organism evidence="3 4">
    <name type="scientific">Crassostrea virginica</name>
    <name type="common">Eastern oyster</name>
    <dbReference type="NCBI Taxonomy" id="6565"/>
    <lineage>
        <taxon>Eukaryota</taxon>
        <taxon>Metazoa</taxon>
        <taxon>Spiralia</taxon>
        <taxon>Lophotrochozoa</taxon>
        <taxon>Mollusca</taxon>
        <taxon>Bivalvia</taxon>
        <taxon>Autobranchia</taxon>
        <taxon>Pteriomorphia</taxon>
        <taxon>Ostreida</taxon>
        <taxon>Ostreoidea</taxon>
        <taxon>Ostreidae</taxon>
        <taxon>Crassostrea</taxon>
    </lineage>
</organism>
<dbReference type="InterPro" id="IPR000315">
    <property type="entry name" value="Znf_B-box"/>
</dbReference>